<dbReference type="PANTHER" id="PTHR32125:SF4">
    <property type="entry name" value="2-C-METHYL-D-ERYTHRITOL 4-PHOSPHATE CYTIDYLYLTRANSFERASE, CHLOROPLASTIC"/>
    <property type="match status" value="1"/>
</dbReference>
<dbReference type="NCBIfam" id="TIGR00453">
    <property type="entry name" value="ispD"/>
    <property type="match status" value="1"/>
</dbReference>
<dbReference type="Pfam" id="PF01128">
    <property type="entry name" value="IspD"/>
    <property type="match status" value="1"/>
</dbReference>
<comment type="function">
    <text evidence="3">Catalyzes the formation of 4-diphosphocytidyl-2-C-methyl-D-erythritol from CTP and 2-C-methyl-D-erythritol 4-phosphate (MEP).</text>
</comment>
<comment type="catalytic activity">
    <reaction evidence="3">
        <text>2-C-methyl-D-erythritol 4-phosphate + CTP + H(+) = 4-CDP-2-C-methyl-D-erythritol + diphosphate</text>
        <dbReference type="Rhea" id="RHEA:13429"/>
        <dbReference type="ChEBI" id="CHEBI:15378"/>
        <dbReference type="ChEBI" id="CHEBI:33019"/>
        <dbReference type="ChEBI" id="CHEBI:37563"/>
        <dbReference type="ChEBI" id="CHEBI:57823"/>
        <dbReference type="ChEBI" id="CHEBI:58262"/>
        <dbReference type="EC" id="2.7.7.60"/>
    </reaction>
</comment>
<comment type="pathway">
    <text evidence="3">Isoprenoid biosynthesis; isopentenyl diphosphate biosynthesis via DXP pathway; isopentenyl diphosphate from 1-deoxy-D-xylulose 5-phosphate: step 2/6.</text>
</comment>
<evidence type="ECO:0000313" key="4">
    <source>
        <dbReference type="EMBL" id="MEQ2637294.1"/>
    </source>
</evidence>
<organism evidence="4 5">
    <name type="scientific">Paratractidigestivibacter faecalis</name>
    <dbReference type="NCBI Taxonomy" id="2292441"/>
    <lineage>
        <taxon>Bacteria</taxon>
        <taxon>Bacillati</taxon>
        <taxon>Actinomycetota</taxon>
        <taxon>Coriobacteriia</taxon>
        <taxon>Coriobacteriales</taxon>
        <taxon>Atopobiaceae</taxon>
        <taxon>Paratractidigestivibacter</taxon>
    </lineage>
</organism>
<reference evidence="4 5" key="1">
    <citation type="submission" date="2024-04" db="EMBL/GenBank/DDBJ databases">
        <title>Human intestinal bacterial collection.</title>
        <authorList>
            <person name="Pauvert C."/>
            <person name="Hitch T.C.A."/>
            <person name="Clavel T."/>
        </authorList>
    </citation>
    <scope>NUCLEOTIDE SEQUENCE [LARGE SCALE GENOMIC DNA]</scope>
    <source>
        <strain evidence="4 5">CLA-AA-H197</strain>
    </source>
</reference>
<dbReference type="GO" id="GO:0050518">
    <property type="term" value="F:2-C-methyl-D-erythritol 4-phosphate cytidylyltransferase activity"/>
    <property type="evidence" value="ECO:0007669"/>
    <property type="project" value="UniProtKB-EC"/>
</dbReference>
<dbReference type="PANTHER" id="PTHR32125">
    <property type="entry name" value="2-C-METHYL-D-ERYTHRITOL 4-PHOSPHATE CYTIDYLYLTRANSFERASE, CHLOROPLASTIC"/>
    <property type="match status" value="1"/>
</dbReference>
<dbReference type="InterPro" id="IPR029044">
    <property type="entry name" value="Nucleotide-diphossugar_trans"/>
</dbReference>
<keyword evidence="5" id="KW-1185">Reference proteome</keyword>
<keyword evidence="1 3" id="KW-0808">Transferase</keyword>
<keyword evidence="3" id="KW-0414">Isoprene biosynthesis</keyword>
<feature type="site" description="Transition state stabilizer" evidence="3">
    <location>
        <position position="41"/>
    </location>
</feature>
<dbReference type="EC" id="2.7.7.60" evidence="3"/>
<dbReference type="HAMAP" id="MF_00108">
    <property type="entry name" value="IspD"/>
    <property type="match status" value="1"/>
</dbReference>
<gene>
    <name evidence="3 4" type="primary">ispD</name>
    <name evidence="4" type="ORF">AAAT05_02895</name>
</gene>
<evidence type="ECO:0000256" key="1">
    <source>
        <dbReference type="ARBA" id="ARBA00022679"/>
    </source>
</evidence>
<dbReference type="EMBL" id="JBBNGS010000004">
    <property type="protein sequence ID" value="MEQ2637294.1"/>
    <property type="molecule type" value="Genomic_DNA"/>
</dbReference>
<protein>
    <recommendedName>
        <fullName evidence="3">2-C-methyl-D-erythritol 4-phosphate cytidylyltransferase</fullName>
        <ecNumber evidence="3">2.7.7.60</ecNumber>
    </recommendedName>
    <alternativeName>
        <fullName evidence="3">4-diphosphocytidyl-2C-methyl-D-erythritol synthase</fullName>
    </alternativeName>
    <alternativeName>
        <fullName evidence="3">MEP cytidylyltransferase</fullName>
        <shortName evidence="3">MCT</shortName>
    </alternativeName>
</protein>
<dbReference type="InterPro" id="IPR001228">
    <property type="entry name" value="IspD"/>
</dbReference>
<name>A0ABV1IF74_9ACTN</name>
<dbReference type="Gene3D" id="3.90.550.10">
    <property type="entry name" value="Spore Coat Polysaccharide Biosynthesis Protein SpsA, Chain A"/>
    <property type="match status" value="1"/>
</dbReference>
<proteinExistence type="inferred from homology"/>
<evidence type="ECO:0000256" key="3">
    <source>
        <dbReference type="HAMAP-Rule" id="MF_00108"/>
    </source>
</evidence>
<dbReference type="InterPro" id="IPR050088">
    <property type="entry name" value="IspD/TarI_cytidylyltransf_bact"/>
</dbReference>
<evidence type="ECO:0000313" key="5">
    <source>
        <dbReference type="Proteomes" id="UP001478817"/>
    </source>
</evidence>
<sequence>MAASEESGRMSCTCPCTERVENSKPQADTVAIVVAGGSGERFGDPRGKQFVDLCGLPLMCWPLMALDRAPSVAHIVIVCAPDKADVVKSDVLSRVVLKTPVSFAPSGATRQDSVYSGLSQMPAGYPFVAVHDAARPLVEVPMIEGAVAAVRQDGRLAGAICAARSIDTLKLVEGTDIVATPDRTFYWAAQTPQVFRTREVVAAYKAALWDGYQGTDDSSLVERHGGRVRCVECSRDNIKVTIPEDLAVAEATLEQRLVEEGCGRRPGRDVQ</sequence>
<dbReference type="SUPFAM" id="SSF53448">
    <property type="entry name" value="Nucleotide-diphospho-sugar transferases"/>
    <property type="match status" value="1"/>
</dbReference>
<accession>A0ABV1IF74</accession>
<dbReference type="CDD" id="cd02516">
    <property type="entry name" value="CDP-ME_synthetase"/>
    <property type="match status" value="1"/>
</dbReference>
<feature type="site" description="Transition state stabilizer" evidence="3">
    <location>
        <position position="48"/>
    </location>
</feature>
<evidence type="ECO:0000256" key="2">
    <source>
        <dbReference type="ARBA" id="ARBA00022695"/>
    </source>
</evidence>
<comment type="similarity">
    <text evidence="3">Belongs to the IspD/TarI cytidylyltransferase family. IspD subfamily.</text>
</comment>
<feature type="site" description="Positions MEP for the nucleophilic attack" evidence="3">
    <location>
        <position position="239"/>
    </location>
</feature>
<dbReference type="Proteomes" id="UP001478817">
    <property type="component" value="Unassembled WGS sequence"/>
</dbReference>
<dbReference type="RefSeq" id="WP_349181762.1">
    <property type="nucleotide sequence ID" value="NZ_JBBNGS010000004.1"/>
</dbReference>
<feature type="site" description="Positions MEP for the nucleophilic attack" evidence="3">
    <location>
        <position position="183"/>
    </location>
</feature>
<keyword evidence="2 3" id="KW-0548">Nucleotidyltransferase</keyword>
<dbReference type="InterPro" id="IPR034683">
    <property type="entry name" value="IspD/TarI"/>
</dbReference>
<comment type="caution">
    <text evidence="4">The sequence shown here is derived from an EMBL/GenBank/DDBJ whole genome shotgun (WGS) entry which is preliminary data.</text>
</comment>